<reference evidence="10" key="1">
    <citation type="journal article" date="2019" name="Int. J. Syst. Evol. Microbiol.">
        <title>The Global Catalogue of Microorganisms (GCM) 10K type strain sequencing project: providing services to taxonomists for standard genome sequencing and annotation.</title>
        <authorList>
            <consortium name="The Broad Institute Genomics Platform"/>
            <consortium name="The Broad Institute Genome Sequencing Center for Infectious Disease"/>
            <person name="Wu L."/>
            <person name="Ma J."/>
        </authorList>
    </citation>
    <scope>NUCLEOTIDE SEQUENCE [LARGE SCALE GENOMIC DNA]</scope>
    <source>
        <strain evidence="10">NBRC 100033</strain>
    </source>
</reference>
<comment type="subunit">
    <text evidence="6">Monomer.</text>
</comment>
<evidence type="ECO:0000256" key="2">
    <source>
        <dbReference type="ARBA" id="ARBA00022552"/>
    </source>
</evidence>
<comment type="caution">
    <text evidence="9">The sequence shown here is derived from an EMBL/GenBank/DDBJ whole genome shotgun (WGS) entry which is preliminary data.</text>
</comment>
<dbReference type="GO" id="GO:0032259">
    <property type="term" value="P:methylation"/>
    <property type="evidence" value="ECO:0007669"/>
    <property type="project" value="UniProtKB-KW"/>
</dbReference>
<comment type="catalytic activity">
    <reaction evidence="6">
        <text>guanosine(1207) in 16S rRNA + S-adenosyl-L-methionine = N(2)-methylguanosine(1207) in 16S rRNA + S-adenosyl-L-homocysteine + H(+)</text>
        <dbReference type="Rhea" id="RHEA:42736"/>
        <dbReference type="Rhea" id="RHEA-COMP:10213"/>
        <dbReference type="Rhea" id="RHEA-COMP:10214"/>
        <dbReference type="ChEBI" id="CHEBI:15378"/>
        <dbReference type="ChEBI" id="CHEBI:57856"/>
        <dbReference type="ChEBI" id="CHEBI:59789"/>
        <dbReference type="ChEBI" id="CHEBI:74269"/>
        <dbReference type="ChEBI" id="CHEBI:74481"/>
        <dbReference type="EC" id="2.1.1.172"/>
    </reaction>
</comment>
<dbReference type="PANTHER" id="PTHR47816:SF4">
    <property type="entry name" value="RIBOSOMAL RNA SMALL SUBUNIT METHYLTRANSFERASE C"/>
    <property type="match status" value="1"/>
</dbReference>
<dbReference type="PANTHER" id="PTHR47816">
    <property type="entry name" value="RIBOSOMAL RNA SMALL SUBUNIT METHYLTRANSFERASE C"/>
    <property type="match status" value="1"/>
</dbReference>
<evidence type="ECO:0000313" key="9">
    <source>
        <dbReference type="EMBL" id="GLR64601.1"/>
    </source>
</evidence>
<dbReference type="InterPro" id="IPR007848">
    <property type="entry name" value="Small_mtfrase_dom"/>
</dbReference>
<dbReference type="InterPro" id="IPR046977">
    <property type="entry name" value="RsmC/RlmG"/>
</dbReference>
<dbReference type="Pfam" id="PF08468">
    <property type="entry name" value="MTS_N"/>
    <property type="match status" value="1"/>
</dbReference>
<dbReference type="Pfam" id="PF05175">
    <property type="entry name" value="MTS"/>
    <property type="match status" value="1"/>
</dbReference>
<evidence type="ECO:0000259" key="8">
    <source>
        <dbReference type="Pfam" id="PF08468"/>
    </source>
</evidence>
<evidence type="ECO:0000256" key="1">
    <source>
        <dbReference type="ARBA" id="ARBA00022490"/>
    </source>
</evidence>
<dbReference type="Gene3D" id="3.40.50.150">
    <property type="entry name" value="Vaccinia Virus protein VP39"/>
    <property type="match status" value="2"/>
</dbReference>
<feature type="domain" description="Methyltransferase small" evidence="7">
    <location>
        <begin position="174"/>
        <end position="349"/>
    </location>
</feature>
<evidence type="ECO:0000256" key="6">
    <source>
        <dbReference type="HAMAP-Rule" id="MF_01862"/>
    </source>
</evidence>
<dbReference type="CDD" id="cd02440">
    <property type="entry name" value="AdoMet_MTases"/>
    <property type="match status" value="1"/>
</dbReference>
<comment type="subcellular location">
    <subcellularLocation>
        <location evidence="6">Cytoplasm</location>
    </subcellularLocation>
</comment>
<keyword evidence="1 6" id="KW-0963">Cytoplasm</keyword>
<dbReference type="EMBL" id="BSOR01000035">
    <property type="protein sequence ID" value="GLR64601.1"/>
    <property type="molecule type" value="Genomic_DNA"/>
</dbReference>
<sequence>MPNLSSSSPLNQFLFRQLANWLDQPLNLLAAPADLNWQELATTFTTAQQSIQVWTSDWRSFQLAQAAGIQSYFTAEQAPTQLAGRSLVFWPKAKEEGYWWLKQLAQLPHNQVLLIGETNGGVKALAKQLLTAGVQVNKLDSARRCALYSVNSLTPAKHLISENTPHHQWSGPNELTLISQPGVFSHGRVDDGSALLLETLAKQPLVSSGNLLDLGCGCGLLGAWLIKQHPKLQLTACDVSGFALNATRATLKANQLQGKVLAADIFSGLEAEAPPQGYDLIVSNPPFHTGKATDYELASRLISQAPKYLRKGGELWLVANRFLPYPDLLQQAFGNFIIAAENGKFRVYKAIGGKG</sequence>
<keyword evidence="2 6" id="KW-0698">rRNA processing</keyword>
<dbReference type="InterPro" id="IPR002052">
    <property type="entry name" value="DNA_methylase_N6_adenine_CS"/>
</dbReference>
<proteinExistence type="inferred from homology"/>
<dbReference type="InterPro" id="IPR029063">
    <property type="entry name" value="SAM-dependent_MTases_sf"/>
</dbReference>
<evidence type="ECO:0000256" key="3">
    <source>
        <dbReference type="ARBA" id="ARBA00022603"/>
    </source>
</evidence>
<keyword evidence="4 6" id="KW-0808">Transferase</keyword>
<keyword evidence="5 6" id="KW-0949">S-adenosyl-L-methionine</keyword>
<dbReference type="RefSeq" id="WP_036239870.1">
    <property type="nucleotide sequence ID" value="NZ_BSOR01000035.1"/>
</dbReference>
<dbReference type="GO" id="GO:0008168">
    <property type="term" value="F:methyltransferase activity"/>
    <property type="evidence" value="ECO:0007669"/>
    <property type="project" value="UniProtKB-KW"/>
</dbReference>
<evidence type="ECO:0000256" key="5">
    <source>
        <dbReference type="ARBA" id="ARBA00022691"/>
    </source>
</evidence>
<keyword evidence="3 6" id="KW-0489">Methyltransferase</keyword>
<feature type="domain" description="Methyltransferase small N-terminal" evidence="8">
    <location>
        <begin position="12"/>
        <end position="158"/>
    </location>
</feature>
<accession>A0ABQ5ZYN1</accession>
<organism evidence="9 10">
    <name type="scientific">Marinospirillum insulare</name>
    <dbReference type="NCBI Taxonomy" id="217169"/>
    <lineage>
        <taxon>Bacteria</taxon>
        <taxon>Pseudomonadati</taxon>
        <taxon>Pseudomonadota</taxon>
        <taxon>Gammaproteobacteria</taxon>
        <taxon>Oceanospirillales</taxon>
        <taxon>Oceanospirillaceae</taxon>
        <taxon>Marinospirillum</taxon>
    </lineage>
</organism>
<comment type="function">
    <text evidence="6">Specifically methylates the guanine in position 1207 of 16S rRNA in the 30S particle.</text>
</comment>
<dbReference type="Proteomes" id="UP001156682">
    <property type="component" value="Unassembled WGS sequence"/>
</dbReference>
<dbReference type="PROSITE" id="PS00092">
    <property type="entry name" value="N6_MTASE"/>
    <property type="match status" value="1"/>
</dbReference>
<keyword evidence="10" id="KW-1185">Reference proteome</keyword>
<name>A0ABQ5ZYN1_9GAMM</name>
<evidence type="ECO:0000259" key="7">
    <source>
        <dbReference type="Pfam" id="PF05175"/>
    </source>
</evidence>
<evidence type="ECO:0000256" key="4">
    <source>
        <dbReference type="ARBA" id="ARBA00022679"/>
    </source>
</evidence>
<dbReference type="InterPro" id="IPR023543">
    <property type="entry name" value="rRNA_ssu_MeTfrase_C"/>
</dbReference>
<dbReference type="EC" id="2.1.1.172" evidence="6"/>
<protein>
    <recommendedName>
        <fullName evidence="6">Ribosomal RNA small subunit methyltransferase C</fullName>
        <ecNumber evidence="6">2.1.1.172</ecNumber>
    </recommendedName>
    <alternativeName>
        <fullName evidence="6">16S rRNA m2G1207 methyltransferase</fullName>
    </alternativeName>
    <alternativeName>
        <fullName evidence="6">rRNA (guanine-N(2)-)-methyltransferase RsmC</fullName>
    </alternativeName>
</protein>
<dbReference type="InterPro" id="IPR013675">
    <property type="entry name" value="Mtase_sm_N"/>
</dbReference>
<dbReference type="SUPFAM" id="SSF53335">
    <property type="entry name" value="S-adenosyl-L-methionine-dependent methyltransferases"/>
    <property type="match status" value="1"/>
</dbReference>
<comment type="similarity">
    <text evidence="6">Belongs to the methyltransferase superfamily. RsmC family.</text>
</comment>
<gene>
    <name evidence="6 9" type="primary">rsmC</name>
    <name evidence="9" type="ORF">GCM10007878_20390</name>
</gene>
<dbReference type="HAMAP" id="MF_01862">
    <property type="entry name" value="16SrRNA_methyltr_C"/>
    <property type="match status" value="1"/>
</dbReference>
<evidence type="ECO:0000313" key="10">
    <source>
        <dbReference type="Proteomes" id="UP001156682"/>
    </source>
</evidence>